<keyword evidence="1" id="KW-0479">Metal-binding</keyword>
<comment type="caution">
    <text evidence="6">The sequence shown here is derived from an EMBL/GenBank/DDBJ whole genome shotgun (WGS) entry which is preliminary data.</text>
</comment>
<accession>A0A1Y2A3S7</accession>
<evidence type="ECO:0000313" key="6">
    <source>
        <dbReference type="EMBL" id="ORY17192.1"/>
    </source>
</evidence>
<evidence type="ECO:0000259" key="4">
    <source>
        <dbReference type="Pfam" id="PF04500"/>
    </source>
</evidence>
<dbReference type="Pfam" id="PF04500">
    <property type="entry name" value="FLYWCH"/>
    <property type="match status" value="1"/>
</dbReference>
<dbReference type="AlphaFoldDB" id="A0A1Y2A3S7"/>
<dbReference type="GO" id="GO:0008270">
    <property type="term" value="F:zinc ion binding"/>
    <property type="evidence" value="ECO:0007669"/>
    <property type="project" value="UniProtKB-KW"/>
</dbReference>
<keyword evidence="2" id="KW-0863">Zinc-finger</keyword>
<dbReference type="EMBL" id="MCOG01000328">
    <property type="protein sequence ID" value="ORY17192.1"/>
    <property type="molecule type" value="Genomic_DNA"/>
</dbReference>
<dbReference type="OrthoDB" id="10029846at2759"/>
<feature type="domain" description="FLYWCH-type" evidence="4">
    <location>
        <begin position="10"/>
        <end position="69"/>
    </location>
</feature>
<protein>
    <recommendedName>
        <fullName evidence="8">MULE transposase domain-containing protein</fullName>
    </recommendedName>
</protein>
<reference evidence="6 7" key="1">
    <citation type="submission" date="2016-08" db="EMBL/GenBank/DDBJ databases">
        <title>A Parts List for Fungal Cellulosomes Revealed by Comparative Genomics.</title>
        <authorList>
            <consortium name="DOE Joint Genome Institute"/>
            <person name="Haitjema C.H."/>
            <person name="Gilmore S.P."/>
            <person name="Henske J.K."/>
            <person name="Solomon K.V."/>
            <person name="De Groot R."/>
            <person name="Kuo A."/>
            <person name="Mondo S.J."/>
            <person name="Salamov A.A."/>
            <person name="Labutti K."/>
            <person name="Zhao Z."/>
            <person name="Chiniquy J."/>
            <person name="Barry K."/>
            <person name="Brewer H.M."/>
            <person name="Purvine S.O."/>
            <person name="Wright A.T."/>
            <person name="Boxma B."/>
            <person name="Van Alen T."/>
            <person name="Hackstein J.H."/>
            <person name="Baker S.E."/>
            <person name="Grigoriev I.V."/>
            <person name="O'Malley M.A."/>
        </authorList>
    </citation>
    <scope>NUCLEOTIDE SEQUENCE [LARGE SCALE GENOMIC DNA]</scope>
    <source>
        <strain evidence="6 7">G1</strain>
    </source>
</reference>
<dbReference type="InterPro" id="IPR007588">
    <property type="entry name" value="Znf_FLYWCH"/>
</dbReference>
<dbReference type="Pfam" id="PF10551">
    <property type="entry name" value="MULE"/>
    <property type="match status" value="1"/>
</dbReference>
<keyword evidence="3" id="KW-0862">Zinc</keyword>
<name>A0A1Y2A3S7_9FUNG</name>
<evidence type="ECO:0000259" key="5">
    <source>
        <dbReference type="Pfam" id="PF10551"/>
    </source>
</evidence>
<dbReference type="Proteomes" id="UP000193920">
    <property type="component" value="Unassembled WGS sequence"/>
</dbReference>
<keyword evidence="7" id="KW-1185">Reference proteome</keyword>
<evidence type="ECO:0000256" key="2">
    <source>
        <dbReference type="ARBA" id="ARBA00022771"/>
    </source>
</evidence>
<proteinExistence type="predicted"/>
<evidence type="ECO:0000313" key="7">
    <source>
        <dbReference type="Proteomes" id="UP000193920"/>
    </source>
</evidence>
<sequence>MDDQLEISETNKEKNQIIVNKKYKFNLRYITNSTKLFKCTEYKTVKKCKSYIILNDNNKVRKYENKHTHPGKEYDVSVSIVKHKMKNEIRKTSIPFDINPKHIYNEISEEIGLICPEYNSIKSQISRYIKKQLPPDISKFNEIPDESEYYINERDENFMIFKNSNIIIFQSPFQTELFIKYNENMFADGTFYIAPIFGYQVFIKRIYAPEINRFYITSLSILNNKEQATYELSFEELKKNTSKYNNNIIVTPKILHCDFEKGISNAAIKIFPNITIKYCVWHYKRSLEVQKK</sequence>
<gene>
    <name evidence="6" type="ORF">LY90DRAFT_517633</name>
</gene>
<dbReference type="InterPro" id="IPR018289">
    <property type="entry name" value="MULE_transposase_dom"/>
</dbReference>
<feature type="domain" description="MULE transposase" evidence="5">
    <location>
        <begin position="206"/>
        <end position="283"/>
    </location>
</feature>
<organism evidence="6 7">
    <name type="scientific">Neocallimastix californiae</name>
    <dbReference type="NCBI Taxonomy" id="1754190"/>
    <lineage>
        <taxon>Eukaryota</taxon>
        <taxon>Fungi</taxon>
        <taxon>Fungi incertae sedis</taxon>
        <taxon>Chytridiomycota</taxon>
        <taxon>Chytridiomycota incertae sedis</taxon>
        <taxon>Neocallimastigomycetes</taxon>
        <taxon>Neocallimastigales</taxon>
        <taxon>Neocallimastigaceae</taxon>
        <taxon>Neocallimastix</taxon>
    </lineage>
</organism>
<evidence type="ECO:0008006" key="8">
    <source>
        <dbReference type="Google" id="ProtNLM"/>
    </source>
</evidence>
<evidence type="ECO:0000256" key="3">
    <source>
        <dbReference type="ARBA" id="ARBA00022833"/>
    </source>
</evidence>
<evidence type="ECO:0000256" key="1">
    <source>
        <dbReference type="ARBA" id="ARBA00022723"/>
    </source>
</evidence>
<dbReference type="Gene3D" id="2.20.25.240">
    <property type="match status" value="1"/>
</dbReference>